<reference evidence="1" key="1">
    <citation type="journal article" date="2021" name="PeerJ">
        <title>Extensive microbial diversity within the chicken gut microbiome revealed by metagenomics and culture.</title>
        <authorList>
            <person name="Gilroy R."/>
            <person name="Ravi A."/>
            <person name="Getino M."/>
            <person name="Pursley I."/>
            <person name="Horton D.L."/>
            <person name="Alikhan N.F."/>
            <person name="Baker D."/>
            <person name="Gharbi K."/>
            <person name="Hall N."/>
            <person name="Watson M."/>
            <person name="Adriaenssens E.M."/>
            <person name="Foster-Nyarko E."/>
            <person name="Jarju S."/>
            <person name="Secka A."/>
            <person name="Antonio M."/>
            <person name="Oren A."/>
            <person name="Chaudhuri R.R."/>
            <person name="La Ragione R."/>
            <person name="Hildebrand F."/>
            <person name="Pallen M.J."/>
        </authorList>
    </citation>
    <scope>NUCLEOTIDE SEQUENCE</scope>
    <source>
        <strain evidence="1">ChiHecec2B26-7398</strain>
    </source>
</reference>
<proteinExistence type="predicted"/>
<name>A0A9D2BU19_9FIRM</name>
<dbReference type="InterPro" id="IPR007739">
    <property type="entry name" value="RgpF"/>
</dbReference>
<gene>
    <name evidence="1" type="ORF">H9846_06200</name>
</gene>
<dbReference type="EMBL" id="DXEI01000092">
    <property type="protein sequence ID" value="HIX95030.1"/>
    <property type="molecule type" value="Genomic_DNA"/>
</dbReference>
<sequence length="471" mass="52338">MKRLVIYFHYDAQGQVDAPCRYAVQALLPLADLLFVTNGRLQAADRAWVQGTGARLLERKNTGFDVGAYREALLTLGRQAVAAYDELVLMNFTLAGPVRPLAPMFAAMQARPELDFWGLTRHYAMRSRRFGGQVPEHLQSHFLAVRARMLRSDAFWQYWQQIRLPRSYEEAVICHETRFTACFASQGYRWDSYVATDDLALVFVNPIMACPRELIAHRGCPFFKRRSFFTPYADELRRTDGQAARILYDYLKTCTEYPVDDLLRALLRAHPLGALAQNLHWQYLLEDCGAGAAGVDLAAAGLRLLRFAPVQADAVTAWYLEQSTKYAGAVLPQAAALFAQEPLLGVLCPAMPRWPAALQAQDRLWRSVRRDLAGQYTAPVGEDPPPAPLAGWALVREAAFPSGIPPVSGAGECWRLPLAAQQNGFYTAVFAPPVQAGADADQLTCALRASAAPTAVAKQLGRLVKHRLLHR</sequence>
<organism evidence="1 2">
    <name type="scientific">Candidatus Gemmiger excrementipullorum</name>
    <dbReference type="NCBI Taxonomy" id="2838610"/>
    <lineage>
        <taxon>Bacteria</taxon>
        <taxon>Bacillati</taxon>
        <taxon>Bacillota</taxon>
        <taxon>Clostridia</taxon>
        <taxon>Eubacteriales</taxon>
        <taxon>Gemmiger</taxon>
    </lineage>
</organism>
<evidence type="ECO:0000313" key="1">
    <source>
        <dbReference type="EMBL" id="HIX95030.1"/>
    </source>
</evidence>
<comment type="caution">
    <text evidence="1">The sequence shown here is derived from an EMBL/GenBank/DDBJ whole genome shotgun (WGS) entry which is preliminary data.</text>
</comment>
<evidence type="ECO:0000313" key="2">
    <source>
        <dbReference type="Proteomes" id="UP000886751"/>
    </source>
</evidence>
<dbReference type="Proteomes" id="UP000886751">
    <property type="component" value="Unassembled WGS sequence"/>
</dbReference>
<dbReference type="AlphaFoldDB" id="A0A9D2BU19"/>
<reference evidence="1" key="2">
    <citation type="submission" date="2021-04" db="EMBL/GenBank/DDBJ databases">
        <authorList>
            <person name="Gilroy R."/>
        </authorList>
    </citation>
    <scope>NUCLEOTIDE SEQUENCE</scope>
    <source>
        <strain evidence="1">ChiHecec2B26-7398</strain>
    </source>
</reference>
<protein>
    <submittedName>
        <fullName evidence="1">Rhamnan synthesis F family protein</fullName>
    </submittedName>
</protein>
<accession>A0A9D2BU19</accession>
<dbReference type="Pfam" id="PF05045">
    <property type="entry name" value="RgpF"/>
    <property type="match status" value="1"/>
</dbReference>